<evidence type="ECO:0000313" key="10">
    <source>
        <dbReference type="EMBL" id="CAK1547119.1"/>
    </source>
</evidence>
<proteinExistence type="predicted"/>
<dbReference type="CDD" id="cd17318">
    <property type="entry name" value="MFS_SLC17"/>
    <property type="match status" value="1"/>
</dbReference>
<sequence length="545" mass="60215">MSEPGENKKQEPLLNVNNIVVRPLPKKDSGLVKFLRKNCCIPQRWVFGIMGLVGLCNAYTMRVTLNIAITQMVNRTKNVSAHFDPDACPSDSDGMTSISNMSTANRPHAIFDWNEELQGFILSGFYYGYGLTQILGGYLAEKYEGKWTLGIGLLSTAIFTIITPAVTRAGGATWLFILRVVIGMGEGPTIPALTIMMARWTPPDQRSFQGALIFGGSQLGNMIGSFLSGIIMADGRDWAYVFYFFGGCGIVWFIVWSLLVYNEPNVHPFITHEELDYLNKVVKRAKVTSVSDPVPWKAILRSPAALAVLCAGIGHDWGFYTMVSDLPKYMNDVLKFNVATIGTMTCLPFLAKWILGFVFGFTCDYGIKKGWHSPKTGRVIYTSIGSVVPAVCIILASYSGCNRTVAMGCFVVAVGCMGAYVSGVKVNILDIAPNYAGTISAFINTVTTLAGIISPYLIGLLTPDSTLVQWRRAFWICFAVMIGSNILYAFLAKGSQQWWDDVRQFGYPSDWKHGPIIKDKIPEEPESIKLCKKENDDEKEKENKV</sequence>
<dbReference type="GO" id="GO:0015293">
    <property type="term" value="F:symporter activity"/>
    <property type="evidence" value="ECO:0007669"/>
    <property type="project" value="UniProtKB-KW"/>
</dbReference>
<keyword evidence="2" id="KW-0813">Transport</keyword>
<evidence type="ECO:0000256" key="1">
    <source>
        <dbReference type="ARBA" id="ARBA00004141"/>
    </source>
</evidence>
<dbReference type="AlphaFoldDB" id="A0AAV1JCR8"/>
<name>A0AAV1JCR8_9NEOP</name>
<keyword evidence="3 8" id="KW-0812">Transmembrane</keyword>
<dbReference type="Pfam" id="PF07690">
    <property type="entry name" value="MFS_1"/>
    <property type="match status" value="1"/>
</dbReference>
<dbReference type="SUPFAM" id="SSF103473">
    <property type="entry name" value="MFS general substrate transporter"/>
    <property type="match status" value="1"/>
</dbReference>
<feature type="transmembrane region" description="Helical" evidence="8">
    <location>
        <begin position="473"/>
        <end position="491"/>
    </location>
</feature>
<protein>
    <recommendedName>
        <fullName evidence="9">Major facilitator superfamily (MFS) profile domain-containing protein</fullName>
    </recommendedName>
</protein>
<dbReference type="PROSITE" id="PS50850">
    <property type="entry name" value="MFS"/>
    <property type="match status" value="1"/>
</dbReference>
<dbReference type="InterPro" id="IPR050382">
    <property type="entry name" value="MFS_Na/Anion_cotransporter"/>
</dbReference>
<feature type="transmembrane region" description="Helical" evidence="8">
    <location>
        <begin position="172"/>
        <end position="198"/>
    </location>
</feature>
<comment type="caution">
    <text evidence="10">The sequence shown here is derived from an EMBL/GenBank/DDBJ whole genome shotgun (WGS) entry which is preliminary data.</text>
</comment>
<keyword evidence="11" id="KW-1185">Reference proteome</keyword>
<feature type="transmembrane region" description="Helical" evidence="8">
    <location>
        <begin position="340"/>
        <end position="367"/>
    </location>
</feature>
<evidence type="ECO:0000256" key="5">
    <source>
        <dbReference type="ARBA" id="ARBA00022989"/>
    </source>
</evidence>
<keyword evidence="5 8" id="KW-1133">Transmembrane helix</keyword>
<dbReference type="Proteomes" id="UP001497472">
    <property type="component" value="Unassembled WGS sequence"/>
</dbReference>
<dbReference type="EMBL" id="CAVLEF010000009">
    <property type="protein sequence ID" value="CAK1547119.1"/>
    <property type="molecule type" value="Genomic_DNA"/>
</dbReference>
<gene>
    <name evidence="10" type="ORF">LNINA_LOCUS6615</name>
</gene>
<feature type="transmembrane region" description="Helical" evidence="8">
    <location>
        <begin position="210"/>
        <end position="232"/>
    </location>
</feature>
<dbReference type="GO" id="GO:0006820">
    <property type="term" value="P:monoatomic anion transport"/>
    <property type="evidence" value="ECO:0007669"/>
    <property type="project" value="TreeGrafter"/>
</dbReference>
<feature type="region of interest" description="Disordered" evidence="7">
    <location>
        <begin position="522"/>
        <end position="545"/>
    </location>
</feature>
<accession>A0AAV1JCR8</accession>
<dbReference type="GO" id="GO:0016020">
    <property type="term" value="C:membrane"/>
    <property type="evidence" value="ECO:0007669"/>
    <property type="project" value="UniProtKB-SubCell"/>
</dbReference>
<evidence type="ECO:0000259" key="9">
    <source>
        <dbReference type="PROSITE" id="PS50850"/>
    </source>
</evidence>
<feature type="transmembrane region" description="Helical" evidence="8">
    <location>
        <begin position="45"/>
        <end position="69"/>
    </location>
</feature>
<feature type="transmembrane region" description="Helical" evidence="8">
    <location>
        <begin position="238"/>
        <end position="261"/>
    </location>
</feature>
<feature type="transmembrane region" description="Helical" evidence="8">
    <location>
        <begin position="435"/>
        <end position="461"/>
    </location>
</feature>
<dbReference type="InterPro" id="IPR036259">
    <property type="entry name" value="MFS_trans_sf"/>
</dbReference>
<feature type="transmembrane region" description="Helical" evidence="8">
    <location>
        <begin position="379"/>
        <end position="398"/>
    </location>
</feature>
<organism evidence="10 11">
    <name type="scientific">Leptosia nina</name>
    <dbReference type="NCBI Taxonomy" id="320188"/>
    <lineage>
        <taxon>Eukaryota</taxon>
        <taxon>Metazoa</taxon>
        <taxon>Ecdysozoa</taxon>
        <taxon>Arthropoda</taxon>
        <taxon>Hexapoda</taxon>
        <taxon>Insecta</taxon>
        <taxon>Pterygota</taxon>
        <taxon>Neoptera</taxon>
        <taxon>Endopterygota</taxon>
        <taxon>Lepidoptera</taxon>
        <taxon>Glossata</taxon>
        <taxon>Ditrysia</taxon>
        <taxon>Papilionoidea</taxon>
        <taxon>Pieridae</taxon>
        <taxon>Pierinae</taxon>
        <taxon>Leptosia</taxon>
    </lineage>
</organism>
<dbReference type="InterPro" id="IPR011701">
    <property type="entry name" value="MFS"/>
</dbReference>
<feature type="transmembrane region" description="Helical" evidence="8">
    <location>
        <begin position="147"/>
        <end position="166"/>
    </location>
</feature>
<dbReference type="InterPro" id="IPR020846">
    <property type="entry name" value="MFS_dom"/>
</dbReference>
<keyword evidence="4" id="KW-0769">Symport</keyword>
<dbReference type="FunFam" id="1.20.1250.20:FF:000003">
    <property type="entry name" value="Solute carrier family 17 member 3"/>
    <property type="match status" value="1"/>
</dbReference>
<evidence type="ECO:0000256" key="6">
    <source>
        <dbReference type="ARBA" id="ARBA00023136"/>
    </source>
</evidence>
<evidence type="ECO:0000256" key="3">
    <source>
        <dbReference type="ARBA" id="ARBA00022692"/>
    </source>
</evidence>
<evidence type="ECO:0000256" key="4">
    <source>
        <dbReference type="ARBA" id="ARBA00022847"/>
    </source>
</evidence>
<evidence type="ECO:0000256" key="7">
    <source>
        <dbReference type="SAM" id="MobiDB-lite"/>
    </source>
</evidence>
<feature type="domain" description="Major facilitator superfamily (MFS) profile" evidence="9">
    <location>
        <begin position="46"/>
        <end position="496"/>
    </location>
</feature>
<dbReference type="PANTHER" id="PTHR11662">
    <property type="entry name" value="SOLUTE CARRIER FAMILY 17"/>
    <property type="match status" value="1"/>
</dbReference>
<dbReference type="PANTHER" id="PTHR11662:SF415">
    <property type="entry name" value="AT30085P-RELATED"/>
    <property type="match status" value="1"/>
</dbReference>
<evidence type="ECO:0000256" key="8">
    <source>
        <dbReference type="SAM" id="Phobius"/>
    </source>
</evidence>
<feature type="transmembrane region" description="Helical" evidence="8">
    <location>
        <begin position="404"/>
        <end position="423"/>
    </location>
</feature>
<comment type="subcellular location">
    <subcellularLocation>
        <location evidence="1">Membrane</location>
        <topology evidence="1">Multi-pass membrane protein</topology>
    </subcellularLocation>
</comment>
<evidence type="ECO:0000313" key="11">
    <source>
        <dbReference type="Proteomes" id="UP001497472"/>
    </source>
</evidence>
<feature type="transmembrane region" description="Helical" evidence="8">
    <location>
        <begin position="120"/>
        <end position="140"/>
    </location>
</feature>
<evidence type="ECO:0000256" key="2">
    <source>
        <dbReference type="ARBA" id="ARBA00022448"/>
    </source>
</evidence>
<dbReference type="FunFam" id="1.20.1250.20:FF:000423">
    <property type="entry name" value="Putative inorganic phosphate cotransporter-like Protein"/>
    <property type="match status" value="1"/>
</dbReference>
<reference evidence="10 11" key="1">
    <citation type="submission" date="2023-11" db="EMBL/GenBank/DDBJ databases">
        <authorList>
            <person name="Okamura Y."/>
        </authorList>
    </citation>
    <scope>NUCLEOTIDE SEQUENCE [LARGE SCALE GENOMIC DNA]</scope>
</reference>
<keyword evidence="6 8" id="KW-0472">Membrane</keyword>
<dbReference type="Gene3D" id="1.20.1250.20">
    <property type="entry name" value="MFS general substrate transporter like domains"/>
    <property type="match status" value="2"/>
</dbReference>